<dbReference type="AlphaFoldDB" id="A0A1H6FBB9"/>
<evidence type="ECO:0000313" key="2">
    <source>
        <dbReference type="Proteomes" id="UP000236724"/>
    </source>
</evidence>
<proteinExistence type="predicted"/>
<evidence type="ECO:0000313" key="1">
    <source>
        <dbReference type="EMBL" id="SEH07400.1"/>
    </source>
</evidence>
<dbReference type="EMBL" id="FMSV02000530">
    <property type="protein sequence ID" value="SEH07400.1"/>
    <property type="molecule type" value="Genomic_DNA"/>
</dbReference>
<sequence length="70" mass="6373">MGASSLVGVAAITGIGLTGTEATTAAGFFGLIVPVSQSNSYLTGSEDSGLATGGTGLAAGGVLLTGGALG</sequence>
<organism evidence="1 2">
    <name type="scientific">Candidatus Venteria ishoeyi</name>
    <dbReference type="NCBI Taxonomy" id="1899563"/>
    <lineage>
        <taxon>Bacteria</taxon>
        <taxon>Pseudomonadati</taxon>
        <taxon>Pseudomonadota</taxon>
        <taxon>Gammaproteobacteria</taxon>
        <taxon>Thiotrichales</taxon>
        <taxon>Thiotrichaceae</taxon>
        <taxon>Venteria</taxon>
    </lineage>
</organism>
<dbReference type="Proteomes" id="UP000236724">
    <property type="component" value="Unassembled WGS sequence"/>
</dbReference>
<keyword evidence="2" id="KW-1185">Reference proteome</keyword>
<gene>
    <name evidence="1" type="ORF">MBHS_03275</name>
</gene>
<protein>
    <submittedName>
        <fullName evidence="1">Uncharacterized protein</fullName>
    </submittedName>
</protein>
<name>A0A1H6FBB9_9GAMM</name>
<accession>A0A1H6FBB9</accession>
<reference evidence="1 2" key="1">
    <citation type="submission" date="2016-10" db="EMBL/GenBank/DDBJ databases">
        <authorList>
            <person name="de Groot N.N."/>
        </authorList>
    </citation>
    <scope>NUCLEOTIDE SEQUENCE [LARGE SCALE GENOMIC DNA]</scope>
    <source>
        <strain evidence="1">MBHS1</strain>
    </source>
</reference>